<feature type="compositionally biased region" description="Pro residues" evidence="1">
    <location>
        <begin position="1195"/>
        <end position="1206"/>
    </location>
</feature>
<feature type="compositionally biased region" description="Low complexity" evidence="1">
    <location>
        <begin position="1954"/>
        <end position="1968"/>
    </location>
</feature>
<feature type="compositionally biased region" description="Polar residues" evidence="1">
    <location>
        <begin position="211"/>
        <end position="221"/>
    </location>
</feature>
<feature type="compositionally biased region" description="Basic and acidic residues" evidence="1">
    <location>
        <begin position="555"/>
        <end position="570"/>
    </location>
</feature>
<feature type="region of interest" description="Disordered" evidence="1">
    <location>
        <begin position="1185"/>
        <end position="1300"/>
    </location>
</feature>
<feature type="compositionally biased region" description="Basic and acidic residues" evidence="1">
    <location>
        <begin position="198"/>
        <end position="210"/>
    </location>
</feature>
<feature type="compositionally biased region" description="Low complexity" evidence="1">
    <location>
        <begin position="1223"/>
        <end position="1242"/>
    </location>
</feature>
<evidence type="ECO:0000256" key="1">
    <source>
        <dbReference type="SAM" id="MobiDB-lite"/>
    </source>
</evidence>
<organism evidence="5 6">
    <name type="scientific">Lecanosticta acicola</name>
    <dbReference type="NCBI Taxonomy" id="111012"/>
    <lineage>
        <taxon>Eukaryota</taxon>
        <taxon>Fungi</taxon>
        <taxon>Dikarya</taxon>
        <taxon>Ascomycota</taxon>
        <taxon>Pezizomycotina</taxon>
        <taxon>Dothideomycetes</taxon>
        <taxon>Dothideomycetidae</taxon>
        <taxon>Mycosphaerellales</taxon>
        <taxon>Mycosphaerellaceae</taxon>
        <taxon>Lecanosticta</taxon>
    </lineage>
</organism>
<dbReference type="Proteomes" id="UP001296104">
    <property type="component" value="Unassembled WGS sequence"/>
</dbReference>
<dbReference type="GO" id="GO:0006113">
    <property type="term" value="P:fermentation"/>
    <property type="evidence" value="ECO:0007669"/>
    <property type="project" value="InterPro"/>
</dbReference>
<feature type="compositionally biased region" description="Basic and acidic residues" evidence="1">
    <location>
        <begin position="133"/>
        <end position="162"/>
    </location>
</feature>
<dbReference type="InterPro" id="IPR048636">
    <property type="entry name" value="Csf1_N"/>
</dbReference>
<dbReference type="Pfam" id="PF21678">
    <property type="entry name" value="Csf1_N"/>
    <property type="match status" value="1"/>
</dbReference>
<feature type="compositionally biased region" description="Basic residues" evidence="1">
    <location>
        <begin position="584"/>
        <end position="597"/>
    </location>
</feature>
<dbReference type="PANTHER" id="PTHR32085">
    <property type="entry name" value="PROTEIN CSF1"/>
    <property type="match status" value="1"/>
</dbReference>
<feature type="domain" description="Csf1 C-terminal region" evidence="4">
    <location>
        <begin position="2549"/>
        <end position="3263"/>
    </location>
</feature>
<keyword evidence="2" id="KW-0472">Membrane</keyword>
<dbReference type="PANTHER" id="PTHR32085:SF3">
    <property type="entry name" value="PROTEIN CSF1"/>
    <property type="match status" value="1"/>
</dbReference>
<feature type="region of interest" description="Disordered" evidence="1">
    <location>
        <begin position="338"/>
        <end position="357"/>
    </location>
</feature>
<sequence length="3264" mass="360904">MANGLTAQSLTYTGQFNWPFLVEILIVAVLAIFFLFYFNRLFATVVSFAIRAYTWNQYKAYIDIEALQFSILGGRVFFKSIRYHAHNVTLYVYEGHVTWRYWLRLVQQAEVFQDEQPSGSGEARSSSTSTIEKPAHNEQDAKARDRSRSVGKEEQANGKPKKELPCRISVNVAGVEAFIYNRSPVYDAVVEATMGKAKDASGEVDAKNETAKSPTTSSAGSNGFGSPKTRARTDRSQTFETATSAVPVEKPRLPAFLRIFPIKIDCKRAAAALGNENTKNVIVAKAERSAGTVDAGQAGPLDLWKLLFNFEIQEVNVSMKPNRDFKDEQLDAARRIIREREQEEPKPDKPFRESRAKAQSGWSRLCSLFKRSKSYAGSLRTASLNDARSSRSKSIHANPPLDQLPGQGQWHGLMRYLDDAEVNEHEEWQQIEYAKASELVNCPKITMNFHWDMPGPFTDSSADVDTLLGSTFQDDVNGSEPPDYGMDLGIYGGFVVYGPWADRQRLNLQPIFVPATYVDATPLEPLKSGDARVATIFKIKVTVEEDVVMRLPTREESKDAKWKGRADKSHPINGQGNEPANAKGKSKKRSKGTRRKDKQGLTAVDARPFGWIDITVKKDSVVNYNMDMYARTTGYRNTLDVDAKGVEMTSSVNHGLLWKSGAVTVDADLSQPLTWNTLRKWPFNVVVNDMELFILRDHLFLIIDLVNDWASGAPAEYYTFVPYNYQLDLSFRNFVMYLNVNDANIINDPADFERNDFLTIEGQLHALLGIPMEHYRPKRNQISFDVLAQDLKMRMISPPKSTFHTFVEDKTMAELPKLTLNGSFNGNQEIRVGNVDVLRMDIVGTGLTLKAFGFYVRQLVNIKENYFGDYMHFKTLEEFQGASDDLEEANAKTASFPKPTSINEMDVILCIVAEEATVLFPTNIYSCKEFVRAELPRADLDLRIVSYYLDMGLQLSPLSFLNGKTASADDESSVDSESSTQFYVQHVDLNGHRSFGLPPNEDAYVSQWDIDVGKITGELSSQFLRDLVLAAQALTFSISDAENALPVTSPAVVLDASFVQVRTDIVRLWLHVGNDALLLDVSPVKVDVSDWASALFSQRVSIQAPLVTLACVDGMSASRHRLRTNRKKHVRTYAFLQTGVSLDVVGRRMHFDIETEKQQRHFRLHDQRTSRFPFLIRPDIDAPIDPDDDVDFAPPAIPYPFPPPPLTTAVGRERRESAKSVPSLSKGGKFLSKSSSSSLSASVRSIRQSVSSKRPVISGRASQRSRTPTSYHSAVKSSRSSSPDSKAPADPTELVGETERAKFGLPSSTMAFSSSYSEPYFPLEMVRPDESDVPSFTPVMDDDDLSSDSSSSVSAVIDDPDVDHQAEHQTVLIRVLPGIRVYLEPRAAMTAAELMRKASPTSPEEVMDSYQMSVMGAVESRNAERQANNKIIEIQARLPIASLRVALRDKSDTRITDQVDLTLKALESLVRVRTQPSGAGVAQFLASHTLLSEVNLSLAQKQGMDLASPAVRLNVNEVLVWLALTTSNAVHASLRDTSIAVSGNEAKYLTELALRLVPLINTLKTQFEEVLANKTKRLQLLTYVLTHNGGNVGDPPFMARMLYILRAYPRHFRNTDSWKILSRFRYILRNLPSDGMAELSSKCKDAQLHCPDDAPAKVLESWTQWRAWDVIHVNQTMAFEVLFSNEELAKLESSDAKPTTVTLRSELLRITIECEKGNSDITLEDTSFGLENTPPTKPEGLMLVEENKRTNTLLQMHTNTITFNLSWALFRVAEDAVSFKEEIEELSSSLQSQGSRTAGQALEDGLARHDFHLVLSTDTGSVILQSINLRYLSRADGLKMSVVGTTQASEQFGQCASAILNFDTAITELHGPSARIWQSILKSPSLYVDHLQPAQGYDRPPTITLATAYDSLEIVVDEQVPGILRTVDTVIMDEVAQVKKLIDLAQPRQPDGPTSPVTTTTTPSRASTGVGAPKLHVAVLAGSLDIEISLLSTLSYQIEGTAASVRVAPSLLQDKTFSIDFDVGYINHAFVNTSRAERHTQGLLHVPPINGHVGLKFSKQETSVSVATTIDRVEIDAGAIQGVIAVVNRPEVQNVVAAIKSGVEDIREHVIGVFPEEHKSNAKTTKPNNHIAFDARLALLGVRVSASTPQVPGHSTAEVEFGIGPVHATASNRSTPEEIIPEVRAQVQDIGANLNIKERGKLRRCGNAMLSIKMHLSSSQGNSGTVTREFKVRSDGLEINAYPETAPTIVDVINHLQDRIKDLDLSKEVEYLRRLRDERRHTVIQRISGREDWTEDGELPFSPEDLLSMKTTIELHDIQVCWLVGPTFAAHQGAQVDDLIFSIQSIALTTSEGNEVRLTITDLQLQLAKKKDSKLKRALNSALMPYIGFSVGYWSHGKNRSLTFKASGKPLDLRLESRFILPANAVQKSVELAIQKAKRNAATWQNTPTVTGAPRSTAKVLDTKHLESLLIEADFAGAKVYMQGSGPSEQNLSTLAAASQQHGSKHGRYGQFASDGALLHTTLTAPGFSFKLEYNSHKQQPTVNGELLIEASTNMLLPNVVPLMMEVSDSVKELVQNQKQDDAPIKPMPVPEAAKSTQRFFEEESIVTATPAKIFGKITVDLGFRIAKQEFGLTCQPIARVDAKASLEDFYITMNTIDSDEHGHFFAMSAVMTKLQAQVKHMYSREPTFSYDMESVVLSAMNNKHLNGTPGISAILNVNPTRIVVNGKQFQDLLLFREIWLPPEVRNAAATSAQAPSAASPSSRPDEYIVQRYQTVAAAAAFPWNATVSIAKLSLDVDLGQSIGKSSFTITNLWASQQKSSSWEQNLCVGMDEMAMSSTGRMSGFIQLEKLGVRTSIKWPEGTTEATMRETPLIQASIGFGKLRAKAAFDYQAFAFGDIEGFDFLMYNVRDAAGKSDRLVAVLDCEKAFVFCTSTSPAQAVGLYQAFDRLIQEKQSAFAQSLRDIEKHLRRESTVVSTRYGPQIADSSIVAKDSKTHISLHTDVVVTMGAICFGVYPSTFFDSQMLKLEANNIQARFAVGLEGGKITSGLGMTLGQLQVALSSVRRITAVPKASEVTVDDVINSALNARGGIILRVPKVVASMQTWQAPDSNGVDYIFKSLFDGKIDVGWNLSRINFIKGMWNSHSRALASRLGKSLPESAVKITAGPQKSDESTEGSQDGSQTQDKITAEISLPQSRYEYRALEPPVIETPQLRDMGEATPPLEWIGLNRDRLPNVTHQIIIVSLLEMCKEVEDAYEKILGSS</sequence>
<proteinExistence type="predicted"/>
<evidence type="ECO:0000259" key="4">
    <source>
        <dbReference type="Pfam" id="PF25038"/>
    </source>
</evidence>
<evidence type="ECO:0000313" key="5">
    <source>
        <dbReference type="EMBL" id="CAK3977307.1"/>
    </source>
</evidence>
<evidence type="ECO:0000313" key="6">
    <source>
        <dbReference type="Proteomes" id="UP001296104"/>
    </source>
</evidence>
<accession>A0AAI8YXB5</accession>
<name>A0AAI8YXB5_9PEZI</name>
<feature type="compositionally biased region" description="Polar residues" evidence="1">
    <location>
        <begin position="1260"/>
        <end position="1269"/>
    </location>
</feature>
<dbReference type="InterPro" id="IPR029636">
    <property type="entry name" value="Csf1"/>
</dbReference>
<feature type="compositionally biased region" description="Polar residues" evidence="1">
    <location>
        <begin position="3176"/>
        <end position="3187"/>
    </location>
</feature>
<dbReference type="Pfam" id="PF25038">
    <property type="entry name" value="Csf1_C"/>
    <property type="match status" value="1"/>
</dbReference>
<feature type="domain" description="Csf1 N-terminal" evidence="3">
    <location>
        <begin position="590"/>
        <end position="894"/>
    </location>
</feature>
<comment type="caution">
    <text evidence="5">The sequence shown here is derived from an EMBL/GenBank/DDBJ whole genome shotgun (WGS) entry which is preliminary data.</text>
</comment>
<reference evidence="5" key="1">
    <citation type="submission" date="2023-11" db="EMBL/GenBank/DDBJ databases">
        <authorList>
            <person name="Alioto T."/>
            <person name="Alioto T."/>
            <person name="Gomez Garrido J."/>
        </authorList>
    </citation>
    <scope>NUCLEOTIDE SEQUENCE</scope>
</reference>
<dbReference type="EMBL" id="CAVMBE010000018">
    <property type="protein sequence ID" value="CAK3977307.1"/>
    <property type="molecule type" value="Genomic_DNA"/>
</dbReference>
<evidence type="ECO:0000259" key="3">
    <source>
        <dbReference type="Pfam" id="PF21678"/>
    </source>
</evidence>
<feature type="transmembrane region" description="Helical" evidence="2">
    <location>
        <begin position="20"/>
        <end position="39"/>
    </location>
</feature>
<dbReference type="GO" id="GO:0016020">
    <property type="term" value="C:membrane"/>
    <property type="evidence" value="ECO:0007669"/>
    <property type="project" value="InterPro"/>
</dbReference>
<keyword evidence="2" id="KW-0812">Transmembrane</keyword>
<keyword evidence="6" id="KW-1185">Reference proteome</keyword>
<feature type="region of interest" description="Disordered" evidence="1">
    <location>
        <begin position="198"/>
        <end position="244"/>
    </location>
</feature>
<evidence type="ECO:0000256" key="2">
    <source>
        <dbReference type="SAM" id="Phobius"/>
    </source>
</evidence>
<gene>
    <name evidence="5" type="ORF">LECACI_7A003702</name>
</gene>
<protein>
    <submittedName>
        <fullName evidence="5">Related to CSF1</fullName>
    </submittedName>
</protein>
<feature type="region of interest" description="Disordered" evidence="1">
    <location>
        <begin position="3164"/>
        <end position="3188"/>
    </location>
</feature>
<feature type="region of interest" description="Disordered" evidence="1">
    <location>
        <begin position="1946"/>
        <end position="1969"/>
    </location>
</feature>
<feature type="region of interest" description="Disordered" evidence="1">
    <location>
        <begin position="114"/>
        <end position="162"/>
    </location>
</feature>
<feature type="region of interest" description="Disordered" evidence="1">
    <location>
        <begin position="555"/>
        <end position="600"/>
    </location>
</feature>
<feature type="compositionally biased region" description="Low complexity" evidence="1">
    <location>
        <begin position="118"/>
        <end position="130"/>
    </location>
</feature>
<keyword evidence="2" id="KW-1133">Transmembrane helix</keyword>
<feature type="compositionally biased region" description="Basic and acidic residues" evidence="1">
    <location>
        <begin position="338"/>
        <end position="356"/>
    </location>
</feature>
<feature type="compositionally biased region" description="Polar residues" evidence="1">
    <location>
        <begin position="1243"/>
        <end position="1252"/>
    </location>
</feature>
<feature type="compositionally biased region" description="Low complexity" evidence="1">
    <location>
        <begin position="1270"/>
        <end position="1285"/>
    </location>
</feature>
<dbReference type="InterPro" id="IPR056779">
    <property type="entry name" value="Csf1_C"/>
</dbReference>
<feature type="region of interest" description="Disordered" evidence="1">
    <location>
        <begin position="381"/>
        <end position="405"/>
    </location>
</feature>